<dbReference type="PANTHER" id="PTHR32071:SF117">
    <property type="entry name" value="PTS-DEPENDENT DIHYDROXYACETONE KINASE OPERON REGULATORY PROTEIN-RELATED"/>
    <property type="match status" value="1"/>
</dbReference>
<dbReference type="PROSITE" id="PS00688">
    <property type="entry name" value="SIGMA54_INTERACT_3"/>
    <property type="match status" value="1"/>
</dbReference>
<evidence type="ECO:0000259" key="9">
    <source>
        <dbReference type="PROSITE" id="PS50110"/>
    </source>
</evidence>
<dbReference type="AlphaFoldDB" id="A0A0P7D2R0"/>
<dbReference type="CDD" id="cd17572">
    <property type="entry name" value="REC_NtrC1-like"/>
    <property type="match status" value="1"/>
</dbReference>
<keyword evidence="6" id="KW-0597">Phosphoprotein</keyword>
<feature type="modified residue" description="4-aspartylphosphate" evidence="6">
    <location>
        <position position="53"/>
    </location>
</feature>
<feature type="region of interest" description="Disordered" evidence="7">
    <location>
        <begin position="387"/>
        <end position="409"/>
    </location>
</feature>
<dbReference type="PANTHER" id="PTHR32071">
    <property type="entry name" value="TRANSCRIPTIONAL REGULATORY PROTEIN"/>
    <property type="match status" value="1"/>
</dbReference>
<sequence length="482" mass="53671">MPPKILIVEDTESLALMYQSYLIPTGVNTRIAYTGEQAIAALEEFQPDLIILDVMLPDMNGLDILSSLNADNSPQVIVLTGHATKEMAIKAIKLGASDFLEKPIEADRFRITVNNGLKLKDLKQTVKTYKSTYENGQYFDLIGSSAEMQSVYQIIKSASASKATVFITGESGTGKELCARAVHLASPRANKPFVALNCAAIPKDLIESEIFGHLKGAFTGAIANREGAAGQADGGTLFLDELCEMDINLQSKLLRFIQTGCYQQVGSEKEVKVDVRFVCATNRDPLLEVKEGRFREDLYYRLHVIPITLPPLNQRGRDVIEIADALFKKISKEEGRSYRGMSDAVKNMFLKYSWPGNVRQLENTIRNILVLHNEDYIETNMIPALPHSQNQSVETAASEPSHRVKTQFEDSTPISSEIISIDEKPAEFSQSDIEPLWLVEKRYIEQSIDACDNNIPKAAALLDVSPSTLYRKIKSWEEMQVS</sequence>
<evidence type="ECO:0000313" key="10">
    <source>
        <dbReference type="EMBL" id="KPM82636.1"/>
    </source>
</evidence>
<comment type="caution">
    <text evidence="10">The sequence shown here is derived from an EMBL/GenBank/DDBJ whole genome shotgun (WGS) entry which is preliminary data.</text>
</comment>
<dbReference type="STRING" id="570156.AOG27_15100"/>
<dbReference type="GO" id="GO:0043565">
    <property type="term" value="F:sequence-specific DNA binding"/>
    <property type="evidence" value="ECO:0007669"/>
    <property type="project" value="InterPro"/>
</dbReference>
<dbReference type="InterPro" id="IPR003593">
    <property type="entry name" value="AAA+_ATPase"/>
</dbReference>
<organism evidence="10 11">
    <name type="scientific">Pseudoalteromonas lipolytica</name>
    <dbReference type="NCBI Taxonomy" id="570156"/>
    <lineage>
        <taxon>Bacteria</taxon>
        <taxon>Pseudomonadati</taxon>
        <taxon>Pseudomonadota</taxon>
        <taxon>Gammaproteobacteria</taxon>
        <taxon>Alteromonadales</taxon>
        <taxon>Pseudoalteromonadaceae</taxon>
        <taxon>Pseudoalteromonas</taxon>
    </lineage>
</organism>
<gene>
    <name evidence="10" type="ORF">AOG27_15100</name>
</gene>
<dbReference type="SUPFAM" id="SSF52172">
    <property type="entry name" value="CheY-like"/>
    <property type="match status" value="1"/>
</dbReference>
<evidence type="ECO:0000313" key="11">
    <source>
        <dbReference type="Proteomes" id="UP000050378"/>
    </source>
</evidence>
<keyword evidence="5" id="KW-0804">Transcription</keyword>
<dbReference type="InterPro" id="IPR002078">
    <property type="entry name" value="Sigma_54_int"/>
</dbReference>
<keyword evidence="4" id="KW-0238">DNA-binding</keyword>
<dbReference type="SMART" id="SM00382">
    <property type="entry name" value="AAA"/>
    <property type="match status" value="1"/>
</dbReference>
<name>A0A0P7D2R0_9GAMM</name>
<evidence type="ECO:0000256" key="1">
    <source>
        <dbReference type="ARBA" id="ARBA00022741"/>
    </source>
</evidence>
<dbReference type="Pfam" id="PF02954">
    <property type="entry name" value="HTH_8"/>
    <property type="match status" value="1"/>
</dbReference>
<dbReference type="OrthoDB" id="9804019at2"/>
<dbReference type="InterPro" id="IPR058031">
    <property type="entry name" value="AAA_lid_NorR"/>
</dbReference>
<protein>
    <submittedName>
        <fullName evidence="10">Fis family transcriptional regulator</fullName>
    </submittedName>
</protein>
<dbReference type="CDD" id="cd00009">
    <property type="entry name" value="AAA"/>
    <property type="match status" value="1"/>
</dbReference>
<dbReference type="Proteomes" id="UP000050378">
    <property type="component" value="Unassembled WGS sequence"/>
</dbReference>
<dbReference type="PROSITE" id="PS50045">
    <property type="entry name" value="SIGMA54_INTERACT_4"/>
    <property type="match status" value="1"/>
</dbReference>
<reference evidence="10 11" key="1">
    <citation type="submission" date="2015-09" db="EMBL/GenBank/DDBJ databases">
        <title>Draft Genome Sequence of Pseudoalteromonas lipolytica UCD-48B.</title>
        <authorList>
            <person name="Krusor M."/>
            <person name="Coil D.A."/>
            <person name="Lang J.M."/>
            <person name="Eisen J.A."/>
            <person name="Alexiev A."/>
        </authorList>
    </citation>
    <scope>NUCLEOTIDE SEQUENCE [LARGE SCALE GENOMIC DNA]</scope>
    <source>
        <strain evidence="10 11">UCD-48B</strain>
    </source>
</reference>
<dbReference type="SUPFAM" id="SSF52540">
    <property type="entry name" value="P-loop containing nucleoside triphosphate hydrolases"/>
    <property type="match status" value="1"/>
</dbReference>
<keyword evidence="1" id="KW-0547">Nucleotide-binding</keyword>
<evidence type="ECO:0000256" key="6">
    <source>
        <dbReference type="PROSITE-ProRule" id="PRU00169"/>
    </source>
</evidence>
<dbReference type="InterPro" id="IPR025943">
    <property type="entry name" value="Sigma_54_int_dom_ATP-bd_2"/>
</dbReference>
<evidence type="ECO:0000256" key="7">
    <source>
        <dbReference type="SAM" id="MobiDB-lite"/>
    </source>
</evidence>
<dbReference type="GO" id="GO:0000160">
    <property type="term" value="P:phosphorelay signal transduction system"/>
    <property type="evidence" value="ECO:0007669"/>
    <property type="project" value="InterPro"/>
</dbReference>
<dbReference type="Pfam" id="PF00072">
    <property type="entry name" value="Response_reg"/>
    <property type="match status" value="1"/>
</dbReference>
<dbReference type="Gene3D" id="1.10.10.60">
    <property type="entry name" value="Homeodomain-like"/>
    <property type="match status" value="1"/>
</dbReference>
<dbReference type="InterPro" id="IPR001789">
    <property type="entry name" value="Sig_transdc_resp-reg_receiver"/>
</dbReference>
<keyword evidence="2" id="KW-0067">ATP-binding</keyword>
<evidence type="ECO:0000256" key="3">
    <source>
        <dbReference type="ARBA" id="ARBA00023015"/>
    </source>
</evidence>
<dbReference type="Gene3D" id="3.40.50.300">
    <property type="entry name" value="P-loop containing nucleotide triphosphate hydrolases"/>
    <property type="match status" value="1"/>
</dbReference>
<keyword evidence="3" id="KW-0805">Transcription regulation</keyword>
<dbReference type="RefSeq" id="WP_054553839.1">
    <property type="nucleotide sequence ID" value="NZ_LJTC01000010.1"/>
</dbReference>
<feature type="domain" description="Response regulatory" evidence="9">
    <location>
        <begin position="4"/>
        <end position="117"/>
    </location>
</feature>
<dbReference type="GO" id="GO:0006355">
    <property type="term" value="P:regulation of DNA-templated transcription"/>
    <property type="evidence" value="ECO:0007669"/>
    <property type="project" value="InterPro"/>
</dbReference>
<dbReference type="InterPro" id="IPR027417">
    <property type="entry name" value="P-loop_NTPase"/>
</dbReference>
<dbReference type="GO" id="GO:0005524">
    <property type="term" value="F:ATP binding"/>
    <property type="evidence" value="ECO:0007669"/>
    <property type="project" value="UniProtKB-KW"/>
</dbReference>
<dbReference type="EMBL" id="LJTC01000010">
    <property type="protein sequence ID" value="KPM82636.1"/>
    <property type="molecule type" value="Genomic_DNA"/>
</dbReference>
<dbReference type="PATRIC" id="fig|570156.3.peg.4107"/>
<evidence type="ECO:0000256" key="2">
    <source>
        <dbReference type="ARBA" id="ARBA00022840"/>
    </source>
</evidence>
<dbReference type="PROSITE" id="PS50110">
    <property type="entry name" value="RESPONSE_REGULATORY"/>
    <property type="match status" value="1"/>
</dbReference>
<dbReference type="Pfam" id="PF00158">
    <property type="entry name" value="Sigma54_activat"/>
    <property type="match status" value="1"/>
</dbReference>
<dbReference type="Pfam" id="PF25601">
    <property type="entry name" value="AAA_lid_14"/>
    <property type="match status" value="1"/>
</dbReference>
<dbReference type="InterPro" id="IPR025944">
    <property type="entry name" value="Sigma_54_int_dom_CS"/>
</dbReference>
<dbReference type="Gene3D" id="3.40.50.2300">
    <property type="match status" value="1"/>
</dbReference>
<dbReference type="InterPro" id="IPR002197">
    <property type="entry name" value="HTH_Fis"/>
</dbReference>
<dbReference type="SMART" id="SM00448">
    <property type="entry name" value="REC"/>
    <property type="match status" value="1"/>
</dbReference>
<accession>A0A0P7D2R0</accession>
<feature type="domain" description="Sigma-54 factor interaction" evidence="8">
    <location>
        <begin position="141"/>
        <end position="370"/>
    </location>
</feature>
<dbReference type="PROSITE" id="PS00676">
    <property type="entry name" value="SIGMA54_INTERACT_2"/>
    <property type="match status" value="1"/>
</dbReference>
<dbReference type="InterPro" id="IPR011006">
    <property type="entry name" value="CheY-like_superfamily"/>
</dbReference>
<dbReference type="SUPFAM" id="SSF46689">
    <property type="entry name" value="Homeodomain-like"/>
    <property type="match status" value="1"/>
</dbReference>
<evidence type="ECO:0000256" key="5">
    <source>
        <dbReference type="ARBA" id="ARBA00023163"/>
    </source>
</evidence>
<proteinExistence type="predicted"/>
<dbReference type="InterPro" id="IPR009057">
    <property type="entry name" value="Homeodomain-like_sf"/>
</dbReference>
<dbReference type="FunFam" id="3.40.50.300:FF:000006">
    <property type="entry name" value="DNA-binding transcriptional regulator NtrC"/>
    <property type="match status" value="1"/>
</dbReference>
<dbReference type="Gene3D" id="1.10.8.60">
    <property type="match status" value="1"/>
</dbReference>
<evidence type="ECO:0000256" key="4">
    <source>
        <dbReference type="ARBA" id="ARBA00023125"/>
    </source>
</evidence>
<evidence type="ECO:0000259" key="8">
    <source>
        <dbReference type="PROSITE" id="PS50045"/>
    </source>
</evidence>